<proteinExistence type="inferred from homology"/>
<comment type="pathway">
    <text evidence="1">Carbohydrate metabolism; erythritol degradation.</text>
</comment>
<comment type="subcellular location">
    <subcellularLocation>
        <location evidence="7 8">Cytoplasm</location>
    </subcellularLocation>
</comment>
<keyword evidence="5 7" id="KW-0324">Glycolysis</keyword>
<evidence type="ECO:0000256" key="2">
    <source>
        <dbReference type="ARBA" id="ARBA00007422"/>
    </source>
</evidence>
<comment type="caution">
    <text evidence="10">The sequence shown here is derived from an EMBL/GenBank/DDBJ whole genome shotgun (WGS) entry which is preliminary data.</text>
</comment>
<dbReference type="EMBL" id="JBHRVV010000001">
    <property type="protein sequence ID" value="MFC3458759.1"/>
    <property type="molecule type" value="Genomic_DNA"/>
</dbReference>
<feature type="active site" description="Proton acceptor" evidence="7">
    <location>
        <position position="166"/>
    </location>
</feature>
<dbReference type="CDD" id="cd00311">
    <property type="entry name" value="TIM"/>
    <property type="match status" value="1"/>
</dbReference>
<dbReference type="HAMAP" id="MF_00147_B">
    <property type="entry name" value="TIM_B"/>
    <property type="match status" value="1"/>
</dbReference>
<dbReference type="InterPro" id="IPR022896">
    <property type="entry name" value="TrioseP_Isoase_bac/euk"/>
</dbReference>
<keyword evidence="11" id="KW-1185">Reference proteome</keyword>
<feature type="chain" id="PRO_5045848715" description="Triosephosphate isomerase" evidence="9">
    <location>
        <begin position="21"/>
        <end position="249"/>
    </location>
</feature>
<dbReference type="PROSITE" id="PS51440">
    <property type="entry name" value="TIM_2"/>
    <property type="match status" value="1"/>
</dbReference>
<keyword evidence="4 7" id="KW-0963">Cytoplasm</keyword>
<keyword evidence="6 7" id="KW-0413">Isomerase</keyword>
<comment type="catalytic activity">
    <reaction evidence="7 8">
        <text>D-glyceraldehyde 3-phosphate = dihydroxyacetone phosphate</text>
        <dbReference type="Rhea" id="RHEA:18585"/>
        <dbReference type="ChEBI" id="CHEBI:57642"/>
        <dbReference type="ChEBI" id="CHEBI:59776"/>
        <dbReference type="EC" id="5.3.1.1"/>
    </reaction>
</comment>
<feature type="binding site" evidence="7">
    <location>
        <begin position="9"/>
        <end position="11"/>
    </location>
    <ligand>
        <name>substrate</name>
    </ligand>
</feature>
<evidence type="ECO:0000256" key="8">
    <source>
        <dbReference type="RuleBase" id="RU363013"/>
    </source>
</evidence>
<protein>
    <recommendedName>
        <fullName evidence="7 8">Triosephosphate isomerase</fullName>
        <shortName evidence="7">TIM</shortName>
        <shortName evidence="7">TPI</shortName>
        <ecNumber evidence="7 8">5.3.1.1</ecNumber>
    </recommendedName>
    <alternativeName>
        <fullName evidence="7">Triose-phosphate isomerase</fullName>
    </alternativeName>
</protein>
<keyword evidence="9" id="KW-0732">Signal</keyword>
<comment type="similarity">
    <text evidence="2 7 8">Belongs to the triosephosphate isomerase family.</text>
</comment>
<dbReference type="InterPro" id="IPR013785">
    <property type="entry name" value="Aldolase_TIM"/>
</dbReference>
<feature type="binding site" evidence="7">
    <location>
        <begin position="232"/>
        <end position="233"/>
    </location>
    <ligand>
        <name>substrate</name>
    </ligand>
</feature>
<feature type="active site" description="Electrophile" evidence="7">
    <location>
        <position position="94"/>
    </location>
</feature>
<dbReference type="RefSeq" id="WP_379735228.1">
    <property type="nucleotide sequence ID" value="NZ_JBHRVV010000001.1"/>
</dbReference>
<evidence type="ECO:0000256" key="9">
    <source>
        <dbReference type="SAM" id="SignalP"/>
    </source>
</evidence>
<dbReference type="InterPro" id="IPR000652">
    <property type="entry name" value="Triosephosphate_isomerase"/>
</dbReference>
<dbReference type="PANTHER" id="PTHR21139">
    <property type="entry name" value="TRIOSEPHOSPHATE ISOMERASE"/>
    <property type="match status" value="1"/>
</dbReference>
<comment type="pathway">
    <text evidence="7 8">Carbohydrate degradation; glycolysis; D-glyceraldehyde 3-phosphate from glycerone phosphate: step 1/1.</text>
</comment>
<evidence type="ECO:0000256" key="4">
    <source>
        <dbReference type="ARBA" id="ARBA00022490"/>
    </source>
</evidence>
<dbReference type="EC" id="5.3.1.1" evidence="7 8"/>
<dbReference type="InterPro" id="IPR035990">
    <property type="entry name" value="TIM_sf"/>
</dbReference>
<dbReference type="GO" id="GO:0004807">
    <property type="term" value="F:triose-phosphate isomerase activity"/>
    <property type="evidence" value="ECO:0007669"/>
    <property type="project" value="UniProtKB-EC"/>
</dbReference>
<name>A0ABV7PLB8_9BURK</name>
<evidence type="ECO:0000256" key="5">
    <source>
        <dbReference type="ARBA" id="ARBA00023152"/>
    </source>
</evidence>
<evidence type="ECO:0000313" key="11">
    <source>
        <dbReference type="Proteomes" id="UP001595665"/>
    </source>
</evidence>
<dbReference type="Gene3D" id="3.20.20.70">
    <property type="entry name" value="Aldolase class I"/>
    <property type="match status" value="1"/>
</dbReference>
<dbReference type="Pfam" id="PF00121">
    <property type="entry name" value="TIM"/>
    <property type="match status" value="1"/>
</dbReference>
<evidence type="ECO:0000313" key="10">
    <source>
        <dbReference type="EMBL" id="MFC3458759.1"/>
    </source>
</evidence>
<dbReference type="Proteomes" id="UP001595665">
    <property type="component" value="Unassembled WGS sequence"/>
</dbReference>
<evidence type="ECO:0000256" key="6">
    <source>
        <dbReference type="ARBA" id="ARBA00023235"/>
    </source>
</evidence>
<sequence>MRPKLVVGNWKMNGSRAANASLLAGIVAGLDNANATCAVCVPAPYLQQCADTLAGGKLAWGAQDVSVHASGAYTGEVAASMLADFGCSYVIVGHSERRAYHGETDQVVAQKTLAALNAGLTPIVCVGETLEQREAGQTNVVVGRQLSAVLELLDVDAAARIVVAYEPVWAIGTGKTATPAMAQEVHAQLRSQLRERSAAAGERVAILYGGSMKPDNAAELMGQGDIDGGLIGGAALKAADFLAIIGAAA</sequence>
<comment type="function">
    <text evidence="7">Involved in the gluconeogenesis. Catalyzes stereospecifically the conversion of dihydroxyacetone phosphate (DHAP) to D-glyceraldehyde-3-phosphate (G3P).</text>
</comment>
<dbReference type="NCBIfam" id="TIGR00419">
    <property type="entry name" value="tim"/>
    <property type="match status" value="1"/>
</dbReference>
<accession>A0ABV7PLB8</accession>
<dbReference type="InterPro" id="IPR020861">
    <property type="entry name" value="Triosephosphate_isomerase_AS"/>
</dbReference>
<dbReference type="PANTHER" id="PTHR21139:SF42">
    <property type="entry name" value="TRIOSEPHOSPHATE ISOMERASE"/>
    <property type="match status" value="1"/>
</dbReference>
<evidence type="ECO:0000256" key="1">
    <source>
        <dbReference type="ARBA" id="ARBA00004939"/>
    </source>
</evidence>
<organism evidence="10 11">
    <name type="scientific">Massilia haematophila</name>
    <dbReference type="NCBI Taxonomy" id="457923"/>
    <lineage>
        <taxon>Bacteria</taxon>
        <taxon>Pseudomonadati</taxon>
        <taxon>Pseudomonadota</taxon>
        <taxon>Betaproteobacteria</taxon>
        <taxon>Burkholderiales</taxon>
        <taxon>Oxalobacteraceae</taxon>
        <taxon>Telluria group</taxon>
        <taxon>Massilia</taxon>
    </lineage>
</organism>
<evidence type="ECO:0000256" key="7">
    <source>
        <dbReference type="HAMAP-Rule" id="MF_00147"/>
    </source>
</evidence>
<feature type="binding site" evidence="7">
    <location>
        <position position="172"/>
    </location>
    <ligand>
        <name>substrate</name>
    </ligand>
</feature>
<comment type="pathway">
    <text evidence="7 8">Carbohydrate biosynthesis; gluconeogenesis.</text>
</comment>
<comment type="subunit">
    <text evidence="7 8">Homodimer.</text>
</comment>
<gene>
    <name evidence="7 10" type="primary">tpiA</name>
    <name evidence="10" type="ORF">ACFOPH_10965</name>
</gene>
<dbReference type="SUPFAM" id="SSF51351">
    <property type="entry name" value="Triosephosphate isomerase (TIM)"/>
    <property type="match status" value="1"/>
</dbReference>
<evidence type="ECO:0000256" key="3">
    <source>
        <dbReference type="ARBA" id="ARBA00022432"/>
    </source>
</evidence>
<feature type="signal peptide" evidence="9">
    <location>
        <begin position="1"/>
        <end position="20"/>
    </location>
</feature>
<dbReference type="PROSITE" id="PS00171">
    <property type="entry name" value="TIM_1"/>
    <property type="match status" value="1"/>
</dbReference>
<feature type="binding site" evidence="7">
    <location>
        <position position="211"/>
    </location>
    <ligand>
        <name>substrate</name>
    </ligand>
</feature>
<reference evidence="11" key="1">
    <citation type="journal article" date="2019" name="Int. J. Syst. Evol. Microbiol.">
        <title>The Global Catalogue of Microorganisms (GCM) 10K type strain sequencing project: providing services to taxonomists for standard genome sequencing and annotation.</title>
        <authorList>
            <consortium name="The Broad Institute Genomics Platform"/>
            <consortium name="The Broad Institute Genome Sequencing Center for Infectious Disease"/>
            <person name="Wu L."/>
            <person name="Ma J."/>
        </authorList>
    </citation>
    <scope>NUCLEOTIDE SEQUENCE [LARGE SCALE GENOMIC DNA]</scope>
    <source>
        <strain evidence="11">CCM 7480</strain>
    </source>
</reference>
<keyword evidence="3 7" id="KW-0312">Gluconeogenesis</keyword>